<accession>A0AAV2FDL6</accession>
<evidence type="ECO:0000313" key="3">
    <source>
        <dbReference type="Proteomes" id="UP001497516"/>
    </source>
</evidence>
<keyword evidence="3" id="KW-1185">Reference proteome</keyword>
<dbReference type="EMBL" id="OZ034819">
    <property type="protein sequence ID" value="CAL1396157.1"/>
    <property type="molecule type" value="Genomic_DNA"/>
</dbReference>
<proteinExistence type="predicted"/>
<dbReference type="AlphaFoldDB" id="A0AAV2FDL6"/>
<evidence type="ECO:0000256" key="1">
    <source>
        <dbReference type="SAM" id="MobiDB-lite"/>
    </source>
</evidence>
<name>A0AAV2FDL6_9ROSI</name>
<feature type="region of interest" description="Disordered" evidence="1">
    <location>
        <begin position="1"/>
        <end position="22"/>
    </location>
</feature>
<evidence type="ECO:0000313" key="2">
    <source>
        <dbReference type="EMBL" id="CAL1396157.1"/>
    </source>
</evidence>
<gene>
    <name evidence="2" type="ORF">LTRI10_LOCUS36542</name>
</gene>
<sequence>MDAALSGEESSGGVAAQNPSGQGNRWSIMNAFIYDRNAWTSRRGSGQREGVGVSVFTSKLNNMNHASLQQVHCRGPREYRRMWEIKARWKKVREGTIDGKFKELASTDSRLTIGGEFSKMLAEIMHSSSLGGKLKKVIRGLIASL</sequence>
<organism evidence="2 3">
    <name type="scientific">Linum trigynum</name>
    <dbReference type="NCBI Taxonomy" id="586398"/>
    <lineage>
        <taxon>Eukaryota</taxon>
        <taxon>Viridiplantae</taxon>
        <taxon>Streptophyta</taxon>
        <taxon>Embryophyta</taxon>
        <taxon>Tracheophyta</taxon>
        <taxon>Spermatophyta</taxon>
        <taxon>Magnoliopsida</taxon>
        <taxon>eudicotyledons</taxon>
        <taxon>Gunneridae</taxon>
        <taxon>Pentapetalae</taxon>
        <taxon>rosids</taxon>
        <taxon>fabids</taxon>
        <taxon>Malpighiales</taxon>
        <taxon>Linaceae</taxon>
        <taxon>Linum</taxon>
    </lineage>
</organism>
<protein>
    <submittedName>
        <fullName evidence="2">Uncharacterized protein</fullName>
    </submittedName>
</protein>
<reference evidence="2 3" key="1">
    <citation type="submission" date="2024-04" db="EMBL/GenBank/DDBJ databases">
        <authorList>
            <person name="Fracassetti M."/>
        </authorList>
    </citation>
    <scope>NUCLEOTIDE SEQUENCE [LARGE SCALE GENOMIC DNA]</scope>
</reference>
<dbReference type="Proteomes" id="UP001497516">
    <property type="component" value="Chromosome 6"/>
</dbReference>